<dbReference type="InterPro" id="IPR056823">
    <property type="entry name" value="TEN-like_YD-shell"/>
</dbReference>
<keyword evidence="3" id="KW-1015">Disulfide bond</keyword>
<evidence type="ECO:0000259" key="5">
    <source>
        <dbReference type="Pfam" id="PF25023"/>
    </source>
</evidence>
<dbReference type="CTD" id="20212236"/>
<feature type="region of interest" description="Disordered" evidence="4">
    <location>
        <begin position="306"/>
        <end position="338"/>
    </location>
</feature>
<feature type="domain" description="Teneurin-like YD-shell" evidence="5">
    <location>
        <begin position="361"/>
        <end position="801"/>
    </location>
</feature>
<evidence type="ECO:0000256" key="1">
    <source>
        <dbReference type="ARBA" id="ARBA00022536"/>
    </source>
</evidence>
<evidence type="ECO:0000256" key="3">
    <source>
        <dbReference type="ARBA" id="ARBA00023157"/>
    </source>
</evidence>
<feature type="domain" description="Teneurin-like YD-shell" evidence="5">
    <location>
        <begin position="23"/>
        <end position="304"/>
    </location>
</feature>
<sequence length="1263" mass="144905">MIYTVYFQPFSTPINEIVPQEFKQYEVLDTNSMQLHVFNKESLHRFTKNILTGSYIYNFTHSNNLCHGKLKSVVDEFGNSVTIGRDYRNLPNELVVSTTGKKLQFHLNPSTQIVSIVQTYQNKNKNEKLNKNAMTNINTDNINNYKSVTFSYFGNAELISSVNQSDGKRSKIDQYRYDDLGRIKALTNHDNPSLNLLQLENAIQVENLNGVPMKISSEHQFRARITNTPDDKHVAEYPTLGVVAMVTTQPWPVLNFDLPISVTKKTTLTSNNKNTNLMHVLEWFYYQKRPATTTTATNNQIKRRLFSSRDEAMNSDGRSHEYIGDEDDDDDDDDDNYDYPGRIMEQNFYHPSQPLNQQQGPQKLSSSFGYMGKMLSVNGQQVLFIEFNRTTYSDVIMNKNGEELFTVRYDKAGRVVQADTNNHHVQKLIPALTKNYNHNGHLVSEKIGGKNVAYEYTEKGGKLAQVKIGGNVKWKYSYAGGDGDELLTSRTSARGSTYRYEYDSSDRLTTISLPDKTTTHTFHVRRVLGQSAIIYTPPGFHHKHAIRLHVDVSGNINSLSYANSNKIVRYRYANTIRLMKLSRPALMSRKDHMQLLLTFDETSILYTRNDQSTLMNGYYLESLQPNSSSSTTQPKTSTDYYHSYIKLDVGSMLCRWQINEFDFTRNNNNSDNNNDITKHIKRWEQFATKRSIKFPGAAEFVTSWEDNGDSKSEWLSLTSESYIFESVSRYDDMGRLQQWQQKLGLGDKLVTYLYLYNEDDRVTEVTVNGRSTWRYFYDQNGAITEVSHFAQKRALVRELDETGFVRSLNDKYLLEHNSMSQLVAIRNYSSDAKKETDKQSDVPLVSVLYDSKQRLVMLKYRNDDDDDDDGGGDDDGGDRIFACQNGDDMFYIMTDLFGSPLAATNHVGDLIYRIIYDPLGNIVEENKKSSFPMHFGFNGGVREPQTGLVYMRGGRWFDSYNGRYTALLDANHLHSLHRHQHRYHHLSTDKMFIDAKFLNPFALHIGAWKIGKIKSSGKIPAVLQSLRYKLNHLMPYTSLFGDVSIRQPMNDEATSSWHRELSNLAQLLVCSYEKEFVARFRRFSSMVRSALSALNLDDEEGEGMGCEVPTTLLFESMSTSNSLPDDLTFTFLPSGEVVFQHSSSSSSAVGSLSSHSFSYLFAQLFNKSKIDFERLAGDYTDDDDDVNDDDDVGTLKLYFVKRVSEEEMKSETYSLEFDQTMSNNGYLITKYLQNADRKKENNDVIVKVDSDKFRIQLRYLVKY</sequence>
<dbReference type="KEGG" id="hro:HELRODRAFT_192323"/>
<gene>
    <name evidence="7" type="primary">20212236</name>
    <name evidence="6" type="ORF">HELRODRAFT_192323</name>
</gene>
<dbReference type="NCBIfam" id="TIGR01643">
    <property type="entry name" value="YD_repeat_2x"/>
    <property type="match status" value="1"/>
</dbReference>
<evidence type="ECO:0000313" key="7">
    <source>
        <dbReference type="EnsemblMetazoa" id="HelroP192323"/>
    </source>
</evidence>
<dbReference type="InParanoid" id="T1FTT9"/>
<dbReference type="Proteomes" id="UP000015101">
    <property type="component" value="Unassembled WGS sequence"/>
</dbReference>
<dbReference type="Gene3D" id="2.180.10.10">
    <property type="entry name" value="RHS repeat-associated core"/>
    <property type="match status" value="1"/>
</dbReference>
<dbReference type="Pfam" id="PF25023">
    <property type="entry name" value="TEN_YD-shell"/>
    <property type="match status" value="3"/>
</dbReference>
<reference evidence="6 8" key="2">
    <citation type="journal article" date="2013" name="Nature">
        <title>Insights into bilaterian evolution from three spiralian genomes.</title>
        <authorList>
            <person name="Simakov O."/>
            <person name="Marletaz F."/>
            <person name="Cho S.J."/>
            <person name="Edsinger-Gonzales E."/>
            <person name="Havlak P."/>
            <person name="Hellsten U."/>
            <person name="Kuo D.H."/>
            <person name="Larsson T."/>
            <person name="Lv J."/>
            <person name="Arendt D."/>
            <person name="Savage R."/>
            <person name="Osoegawa K."/>
            <person name="de Jong P."/>
            <person name="Grimwood J."/>
            <person name="Chapman J.A."/>
            <person name="Shapiro H."/>
            <person name="Aerts A."/>
            <person name="Otillar R.P."/>
            <person name="Terry A.Y."/>
            <person name="Boore J.L."/>
            <person name="Grigoriev I.V."/>
            <person name="Lindberg D.R."/>
            <person name="Seaver E.C."/>
            <person name="Weisblat D.A."/>
            <person name="Putnam N.H."/>
            <person name="Rokhsar D.S."/>
        </authorList>
    </citation>
    <scope>NUCLEOTIDE SEQUENCE</scope>
</reference>
<protein>
    <recommendedName>
        <fullName evidence="5">Teneurin-like YD-shell domain-containing protein</fullName>
    </recommendedName>
</protein>
<dbReference type="PANTHER" id="PTHR11219">
    <property type="entry name" value="TENEURIN AND N-ACETYLGLUCOSAMINE-1-PHOSPHODIESTER ALPHA-N-ACETYLGLUCOSAMINIDASE"/>
    <property type="match status" value="1"/>
</dbReference>
<dbReference type="InterPro" id="IPR051216">
    <property type="entry name" value="Teneurin"/>
</dbReference>
<dbReference type="RefSeq" id="XP_009020630.1">
    <property type="nucleotide sequence ID" value="XM_009022382.1"/>
</dbReference>
<dbReference type="HOGENOM" id="CLU_264656_0_0_1"/>
<dbReference type="EnsemblMetazoa" id="HelroT192323">
    <property type="protein sequence ID" value="HelroP192323"/>
    <property type="gene ID" value="HelroG192323"/>
</dbReference>
<accession>T1FTT9</accession>
<proteinExistence type="predicted"/>
<evidence type="ECO:0000256" key="4">
    <source>
        <dbReference type="SAM" id="MobiDB-lite"/>
    </source>
</evidence>
<dbReference type="InterPro" id="IPR006530">
    <property type="entry name" value="YD"/>
</dbReference>
<reference evidence="8" key="1">
    <citation type="submission" date="2012-12" db="EMBL/GenBank/DDBJ databases">
        <authorList>
            <person name="Hellsten U."/>
            <person name="Grimwood J."/>
            <person name="Chapman J.A."/>
            <person name="Shapiro H."/>
            <person name="Aerts A."/>
            <person name="Otillar R.P."/>
            <person name="Terry A.Y."/>
            <person name="Boore J.L."/>
            <person name="Simakov O."/>
            <person name="Marletaz F."/>
            <person name="Cho S.-J."/>
            <person name="Edsinger-Gonzales E."/>
            <person name="Havlak P."/>
            <person name="Kuo D.-H."/>
            <person name="Larsson T."/>
            <person name="Lv J."/>
            <person name="Arendt D."/>
            <person name="Savage R."/>
            <person name="Osoegawa K."/>
            <person name="de Jong P."/>
            <person name="Lindberg D.R."/>
            <person name="Seaver E.C."/>
            <person name="Weisblat D.A."/>
            <person name="Putnam N.H."/>
            <person name="Grigoriev I.V."/>
            <person name="Rokhsar D.S."/>
        </authorList>
    </citation>
    <scope>NUCLEOTIDE SEQUENCE</scope>
</reference>
<dbReference type="GeneID" id="20212236"/>
<keyword evidence="2" id="KW-0677">Repeat</keyword>
<evidence type="ECO:0000256" key="2">
    <source>
        <dbReference type="ARBA" id="ARBA00022737"/>
    </source>
</evidence>
<dbReference type="eggNOG" id="KOG4659">
    <property type="taxonomic scope" value="Eukaryota"/>
</dbReference>
<feature type="compositionally biased region" description="Basic and acidic residues" evidence="4">
    <location>
        <begin position="307"/>
        <end position="323"/>
    </location>
</feature>
<feature type="compositionally biased region" description="Acidic residues" evidence="4">
    <location>
        <begin position="324"/>
        <end position="337"/>
    </location>
</feature>
<keyword evidence="1" id="KW-0245">EGF-like domain</keyword>
<dbReference type="EMBL" id="KB096785">
    <property type="protein sequence ID" value="ESO01394.1"/>
    <property type="molecule type" value="Genomic_DNA"/>
</dbReference>
<dbReference type="EMBL" id="AMQM01005093">
    <property type="status" value="NOT_ANNOTATED_CDS"/>
    <property type="molecule type" value="Genomic_DNA"/>
</dbReference>
<organism evidence="7 8">
    <name type="scientific">Helobdella robusta</name>
    <name type="common">Californian leech</name>
    <dbReference type="NCBI Taxonomy" id="6412"/>
    <lineage>
        <taxon>Eukaryota</taxon>
        <taxon>Metazoa</taxon>
        <taxon>Spiralia</taxon>
        <taxon>Lophotrochozoa</taxon>
        <taxon>Annelida</taxon>
        <taxon>Clitellata</taxon>
        <taxon>Hirudinea</taxon>
        <taxon>Rhynchobdellida</taxon>
        <taxon>Glossiphoniidae</taxon>
        <taxon>Helobdella</taxon>
    </lineage>
</organism>
<name>T1FTT9_HELRO</name>
<reference evidence="7" key="3">
    <citation type="submission" date="2015-06" db="UniProtKB">
        <authorList>
            <consortium name="EnsemblMetazoa"/>
        </authorList>
    </citation>
    <scope>IDENTIFICATION</scope>
</reference>
<evidence type="ECO:0000313" key="8">
    <source>
        <dbReference type="Proteomes" id="UP000015101"/>
    </source>
</evidence>
<feature type="domain" description="Teneurin-like YD-shell" evidence="5">
    <location>
        <begin position="876"/>
        <end position="966"/>
    </location>
</feature>
<dbReference type="STRING" id="6412.T1FTT9"/>
<keyword evidence="8" id="KW-1185">Reference proteome</keyword>
<dbReference type="AlphaFoldDB" id="T1FTT9"/>
<evidence type="ECO:0000313" key="6">
    <source>
        <dbReference type="EMBL" id="ESO01394.1"/>
    </source>
</evidence>
<dbReference type="PANTHER" id="PTHR11219:SF69">
    <property type="entry name" value="TENEURIN-A"/>
    <property type="match status" value="1"/>
</dbReference>